<dbReference type="InterPro" id="IPR046956">
    <property type="entry name" value="RLP23-like"/>
</dbReference>
<proteinExistence type="inferred from homology"/>
<evidence type="ECO:0000256" key="6">
    <source>
        <dbReference type="ARBA" id="ARBA00022729"/>
    </source>
</evidence>
<dbReference type="PANTHER" id="PTHR48063:SF101">
    <property type="entry name" value="LRR RECEPTOR-LIKE SERINE_THREONINE-PROTEIN KINASE FLS2"/>
    <property type="match status" value="1"/>
</dbReference>
<feature type="domain" description="Disease resistance R13L4/SHOC-2-like LRR" evidence="15">
    <location>
        <begin position="909"/>
        <end position="1183"/>
    </location>
</feature>
<feature type="domain" description="Disease resistance R13L4/SHOC-2-like LRR" evidence="15">
    <location>
        <begin position="97"/>
        <end position="339"/>
    </location>
</feature>
<feature type="chain" id="PRO_5029491161" evidence="13">
    <location>
        <begin position="20"/>
        <end position="1478"/>
    </location>
</feature>
<dbReference type="Pfam" id="PF00560">
    <property type="entry name" value="LRR_1"/>
    <property type="match status" value="12"/>
</dbReference>
<sequence length="1478" mass="164679">MSILFVVGFMFMLLFSTTANVVNSNERNNTPQCIPKEREALLKFKTTLNDSQGNYLSSWSNNSTTQNCCEWRHITCDDQTSHVVYVDTSGIDTLGGEIDSSLAELHHLKELYLSDMNISRIPKFIGSLKELTRLDLRNNPISGIIPPQLGNLTKLESLHLRSTSQKTIDNPEWLPHLTSLENLYISNCRLLKVPDHTSSSSISHSNYSFTSLQHLEISQSFIHPATITWLLNSTINLEFLYLNDNNLSGTILHDLLGNISSSTKNSLKSLQLSSNQLGGLILNDFENSFPSLTDLYLDNNQLEGHFPNRLKTFPNLERLDVSHNKFVGLLPDLSSMPNLISFIASNNKFSGTLSESIGKLDNLRDLDVSSNHLSGYVSHVLNLQCPSLNYLDISYNLDMTSKFNSKYPNNPSFKLATINLASCKLGPEFPNWLQTQTELIYLDISNSSISGPLPNWFPNITSNLNYLNMSHNLLNNNLTNFPLSQAGDVIVDLSSNQFQGSIPPSLLVNATYLYLSNNKFNEFSCGANEWDKSIAVIDISNNNLFGNIPDCWENFKQLGVLNLGYNKLSGKIPSFINMTSIKTLQLRHNNFSGNFPSSLKYCTSLEVLDLGRNTLKGPIPSWIGEKLNKLVFLSLKSNKFYGSIPFNLCQLTQIQILDFSSNNLSGSIPSCIKNFTAMAQINSSETTISSIMEIDHYLNFCPRYNRRCFDFIWYDNNASITWKGAQHEYVRILGLLRVIDLSSNKLTGEIPIEVTHLSQLVALNLSRNNLSGKIPRKIGKLTNLEVLDLSHNRISGEIPIGLAEVSYLNYLDLSNNQLSGRIPTGTQLQGFNAATYAMNLGLCGTPLPSSCPGDDDDESSHVPAYNSAHDDDNDKNGGEWLDLSWFYKGIGAFLCSYFTFFTLDGEIDSSLAELHHLKELYLVADMNISHIPMFIGSFKELADLFICGNPITGIIPPQLGNLTKLETLFLQSTSQMIIENPGWLSQLTSLKQLVLTNCQLLKVPDHISASSLSHSNYSFTSLQEIEIVDGFIHPATINWLLNYSVKLNGLELSNNNLRGTLHDLLGNISSSIKNSLESLLLSFNQLGGLILDDFKNTIPSLTNLRLDNNQLEGHFPNRLKRFPNLKSLVISHNQFFGLLPDLSSMPNLERFEASNNKFSGVSRYNKLFGNIPNSINMKSLKTLQLRHNNFSGNFPSSLKDCTSLLVLDLENNSLEGPIPSWIGEKLSNLVFLSLKSNKFDGVIPLSLCQLTQIQILDLSSNDLSIAIPSCIKNFTSMIRVNNSTKTIPSDVRFSNGPIPDLSRCSHCSYSEYTFSYENYASIIWKGVQYEYGKILGLLRVIDLSCNKLNGEIPMEVTHLSLLGALNLSMNNLSGKIPIQIGKLTNLQVLDFSYNKINGEIHTSLAEVSFLSYLDLSNNRLTGRIPTGPQLQLFNASAYSMNLGLFGNPLPMEDAEPEDDDGEDSKGAVESWSLAAKED</sequence>
<reference evidence="16 17" key="1">
    <citation type="journal article" date="2020" name="bioRxiv">
        <title>Sequence and annotation of 42 cannabis genomes reveals extensive copy number variation in cannabinoid synthesis and pathogen resistance genes.</title>
        <authorList>
            <person name="Mckernan K.J."/>
            <person name="Helbert Y."/>
            <person name="Kane L.T."/>
            <person name="Ebling H."/>
            <person name="Zhang L."/>
            <person name="Liu B."/>
            <person name="Eaton Z."/>
            <person name="Mclaughlin S."/>
            <person name="Kingan S."/>
            <person name="Baybayan P."/>
            <person name="Concepcion G."/>
            <person name="Jordan M."/>
            <person name="Riva A."/>
            <person name="Barbazuk W."/>
            <person name="Harkins T."/>
        </authorList>
    </citation>
    <scope>NUCLEOTIDE SEQUENCE [LARGE SCALE GENOMIC DNA]</scope>
    <source>
        <strain evidence="17">cv. Jamaican Lion 4</strain>
        <tissue evidence="16">Leaf</tissue>
    </source>
</reference>
<evidence type="ECO:0000256" key="10">
    <source>
        <dbReference type="ARBA" id="ARBA00023170"/>
    </source>
</evidence>
<evidence type="ECO:0000256" key="2">
    <source>
        <dbReference type="ARBA" id="ARBA00009592"/>
    </source>
</evidence>
<dbReference type="SMART" id="SM00365">
    <property type="entry name" value="LRR_SD22"/>
    <property type="match status" value="9"/>
</dbReference>
<comment type="subcellular location">
    <subcellularLocation>
        <location evidence="1">Cell membrane</location>
        <topology evidence="1">Single-pass type I membrane protein</topology>
    </subcellularLocation>
</comment>
<dbReference type="SMART" id="SM00369">
    <property type="entry name" value="LRR_TYP"/>
    <property type="match status" value="13"/>
</dbReference>
<dbReference type="EMBL" id="JAATIQ010000769">
    <property type="protein sequence ID" value="KAF4347767.1"/>
    <property type="molecule type" value="Genomic_DNA"/>
</dbReference>
<dbReference type="InterPro" id="IPR001611">
    <property type="entry name" value="Leu-rich_rpt"/>
</dbReference>
<evidence type="ECO:0000256" key="12">
    <source>
        <dbReference type="SAM" id="MobiDB-lite"/>
    </source>
</evidence>
<keyword evidence="5" id="KW-0812">Transmembrane</keyword>
<evidence type="ECO:0000256" key="9">
    <source>
        <dbReference type="ARBA" id="ARBA00023136"/>
    </source>
</evidence>
<keyword evidence="10" id="KW-0675">Receptor</keyword>
<feature type="region of interest" description="Disordered" evidence="12">
    <location>
        <begin position="1448"/>
        <end position="1478"/>
    </location>
</feature>
<evidence type="ECO:0000256" key="13">
    <source>
        <dbReference type="SAM" id="SignalP"/>
    </source>
</evidence>
<feature type="compositionally biased region" description="Acidic residues" evidence="12">
    <location>
        <begin position="1452"/>
        <end position="1462"/>
    </location>
</feature>
<dbReference type="InterPro" id="IPR003591">
    <property type="entry name" value="Leu-rich_rpt_typical-subtyp"/>
</dbReference>
<dbReference type="Proteomes" id="UP000583929">
    <property type="component" value="Unassembled WGS sequence"/>
</dbReference>
<dbReference type="PROSITE" id="PS51450">
    <property type="entry name" value="LRR"/>
    <property type="match status" value="1"/>
</dbReference>
<evidence type="ECO:0000256" key="3">
    <source>
        <dbReference type="ARBA" id="ARBA00022475"/>
    </source>
</evidence>
<dbReference type="InterPro" id="IPR013210">
    <property type="entry name" value="LRR_N_plant-typ"/>
</dbReference>
<feature type="domain" description="Leucine-rich repeat-containing N-terminal plant-type" evidence="14">
    <location>
        <begin position="35"/>
        <end position="77"/>
    </location>
</feature>
<evidence type="ECO:0000256" key="5">
    <source>
        <dbReference type="ARBA" id="ARBA00022692"/>
    </source>
</evidence>
<keyword evidence="3" id="KW-1003">Cell membrane</keyword>
<dbReference type="InterPro" id="IPR055414">
    <property type="entry name" value="LRR_R13L4/SHOC2-like"/>
</dbReference>
<keyword evidence="9" id="KW-0472">Membrane</keyword>
<dbReference type="SUPFAM" id="SSF52058">
    <property type="entry name" value="L domain-like"/>
    <property type="match status" value="2"/>
</dbReference>
<evidence type="ECO:0000256" key="1">
    <source>
        <dbReference type="ARBA" id="ARBA00004251"/>
    </source>
</evidence>
<dbReference type="PRINTS" id="PR00019">
    <property type="entry name" value="LEURICHRPT"/>
</dbReference>
<dbReference type="SUPFAM" id="SSF52047">
    <property type="entry name" value="RNI-like"/>
    <property type="match status" value="2"/>
</dbReference>
<keyword evidence="11" id="KW-0325">Glycoprotein</keyword>
<dbReference type="FunFam" id="3.80.10.10:FF:000213">
    <property type="entry name" value="Tyrosine-sulfated glycopeptide receptor 1"/>
    <property type="match status" value="3"/>
</dbReference>
<evidence type="ECO:0000259" key="14">
    <source>
        <dbReference type="Pfam" id="PF08263"/>
    </source>
</evidence>
<organism evidence="16 17">
    <name type="scientific">Cannabis sativa</name>
    <name type="common">Hemp</name>
    <name type="synonym">Marijuana</name>
    <dbReference type="NCBI Taxonomy" id="3483"/>
    <lineage>
        <taxon>Eukaryota</taxon>
        <taxon>Viridiplantae</taxon>
        <taxon>Streptophyta</taxon>
        <taxon>Embryophyta</taxon>
        <taxon>Tracheophyta</taxon>
        <taxon>Spermatophyta</taxon>
        <taxon>Magnoliopsida</taxon>
        <taxon>eudicotyledons</taxon>
        <taxon>Gunneridae</taxon>
        <taxon>Pentapetalae</taxon>
        <taxon>rosids</taxon>
        <taxon>fabids</taxon>
        <taxon>Rosales</taxon>
        <taxon>Cannabaceae</taxon>
        <taxon>Cannabis</taxon>
    </lineage>
</organism>
<keyword evidence="7" id="KW-0677">Repeat</keyword>
<accession>A0A7J6DNU3</accession>
<keyword evidence="4" id="KW-0433">Leucine-rich repeat</keyword>
<keyword evidence="6 13" id="KW-0732">Signal</keyword>
<dbReference type="Gene3D" id="3.80.10.10">
    <property type="entry name" value="Ribonuclease Inhibitor"/>
    <property type="match status" value="5"/>
</dbReference>
<evidence type="ECO:0000313" key="17">
    <source>
        <dbReference type="Proteomes" id="UP000583929"/>
    </source>
</evidence>
<keyword evidence="8" id="KW-1133">Transmembrane helix</keyword>
<dbReference type="Pfam" id="PF08263">
    <property type="entry name" value="LRRNT_2"/>
    <property type="match status" value="1"/>
</dbReference>
<evidence type="ECO:0000259" key="15">
    <source>
        <dbReference type="Pfam" id="PF23598"/>
    </source>
</evidence>
<evidence type="ECO:0000256" key="7">
    <source>
        <dbReference type="ARBA" id="ARBA00022737"/>
    </source>
</evidence>
<keyword evidence="17" id="KW-1185">Reference proteome</keyword>
<evidence type="ECO:0000256" key="11">
    <source>
        <dbReference type="ARBA" id="ARBA00023180"/>
    </source>
</evidence>
<gene>
    <name evidence="16" type="ORF">G4B88_015444</name>
</gene>
<name>A0A7J6DNU3_CANSA</name>
<feature type="signal peptide" evidence="13">
    <location>
        <begin position="1"/>
        <end position="19"/>
    </location>
</feature>
<protein>
    <submittedName>
        <fullName evidence="16">Uncharacterized protein</fullName>
    </submittedName>
</protein>
<evidence type="ECO:0000313" key="16">
    <source>
        <dbReference type="EMBL" id="KAF4347767.1"/>
    </source>
</evidence>
<evidence type="ECO:0000256" key="4">
    <source>
        <dbReference type="ARBA" id="ARBA00022614"/>
    </source>
</evidence>
<evidence type="ECO:0000256" key="8">
    <source>
        <dbReference type="ARBA" id="ARBA00022989"/>
    </source>
</evidence>
<dbReference type="InterPro" id="IPR032675">
    <property type="entry name" value="LRR_dom_sf"/>
</dbReference>
<comment type="caution">
    <text evidence="16">The sequence shown here is derived from an EMBL/GenBank/DDBJ whole genome shotgun (WGS) entry which is preliminary data.</text>
</comment>
<dbReference type="GO" id="GO:0005886">
    <property type="term" value="C:plasma membrane"/>
    <property type="evidence" value="ECO:0007669"/>
    <property type="project" value="UniProtKB-SubCell"/>
</dbReference>
<feature type="region of interest" description="Disordered" evidence="12">
    <location>
        <begin position="851"/>
        <end position="870"/>
    </location>
</feature>
<dbReference type="Pfam" id="PF23598">
    <property type="entry name" value="LRR_14"/>
    <property type="match status" value="2"/>
</dbReference>
<dbReference type="PANTHER" id="PTHR48063">
    <property type="entry name" value="LRR RECEPTOR-LIKE KINASE"/>
    <property type="match status" value="1"/>
</dbReference>
<comment type="similarity">
    <text evidence="2">Belongs to the RLP family.</text>
</comment>